<organism evidence="1 2">
    <name type="scientific">Vibrio tritonius</name>
    <dbReference type="NCBI Taxonomy" id="1435069"/>
    <lineage>
        <taxon>Bacteria</taxon>
        <taxon>Pseudomonadati</taxon>
        <taxon>Pseudomonadota</taxon>
        <taxon>Gammaproteobacteria</taxon>
        <taxon>Vibrionales</taxon>
        <taxon>Vibrionaceae</taxon>
        <taxon>Vibrio</taxon>
    </lineage>
</organism>
<reference evidence="2" key="1">
    <citation type="submission" date="2023-07" db="EMBL/GenBank/DDBJ databases">
        <title>Molecular identification of indigenous halophilic bacteria isolated from red sea cost, biodegradation of synthetic dyes and assessment of degraded metabolite toxicity.</title>
        <authorList>
            <person name="Chaieb K."/>
            <person name="Altayb H.N."/>
        </authorList>
    </citation>
    <scope>NUCLEOTIDE SEQUENCE [LARGE SCALE GENOMIC DNA]</scope>
    <source>
        <strain evidence="2">K20</strain>
    </source>
</reference>
<gene>
    <name evidence="1" type="ORF">LDJ79_22245</name>
</gene>
<keyword evidence="2" id="KW-1185">Reference proteome</keyword>
<dbReference type="Proteomes" id="UP001199044">
    <property type="component" value="Unassembled WGS sequence"/>
</dbReference>
<sequence>MMLSITELATTLDHWLTQGTPNIAIEVDKRPIDLTQMDRGVTMRIPFPLTLSQCPHPGMLVMLTGMGSDRFTALPSLDCHGQYHLVDFIAMDKKSPSVEPLMARIEQIVNQVTCWQACLKTQFPDLDETPKQRPNQVPFVPLSLSQQLRPF</sequence>
<proteinExistence type="predicted"/>
<accession>A0ABS7YT30</accession>
<dbReference type="RefSeq" id="WP_225252148.1">
    <property type="nucleotide sequence ID" value="NZ_JAIWIU010000205.1"/>
</dbReference>
<evidence type="ECO:0000313" key="2">
    <source>
        <dbReference type="Proteomes" id="UP001199044"/>
    </source>
</evidence>
<evidence type="ECO:0008006" key="3">
    <source>
        <dbReference type="Google" id="ProtNLM"/>
    </source>
</evidence>
<comment type="caution">
    <text evidence="1">The sequence shown here is derived from an EMBL/GenBank/DDBJ whole genome shotgun (WGS) entry which is preliminary data.</text>
</comment>
<evidence type="ECO:0000313" key="1">
    <source>
        <dbReference type="EMBL" id="MCA2018850.1"/>
    </source>
</evidence>
<dbReference type="EMBL" id="JAIWIU010000205">
    <property type="protein sequence ID" value="MCA2018850.1"/>
    <property type="molecule type" value="Genomic_DNA"/>
</dbReference>
<protein>
    <recommendedName>
        <fullName evidence="3">Type III secretion protein</fullName>
    </recommendedName>
</protein>
<name>A0ABS7YT30_9VIBR</name>